<dbReference type="EMBL" id="QLNT01000012">
    <property type="protein sequence ID" value="KAF3069167.1"/>
    <property type="molecule type" value="Genomic_DNA"/>
</dbReference>
<reference evidence="1 2" key="1">
    <citation type="submission" date="2018-06" db="EMBL/GenBank/DDBJ databases">
        <title>Genome analysis of cellulolytic fungus Trichoderma lentiforme CFAM-422.</title>
        <authorList>
            <person name="Steindorff A.S."/>
            <person name="Formighieri E.F."/>
            <person name="Midorikawa G.E.O."/>
            <person name="Tamietti M.S."/>
            <person name="Ramos E.Z."/>
            <person name="Silva A.S."/>
            <person name="Bon E.P.S."/>
            <person name="Mendes T.D."/>
            <person name="Damaso M.C.T."/>
            <person name="Favaro L.C.L."/>
        </authorList>
    </citation>
    <scope>NUCLEOTIDE SEQUENCE [LARGE SCALE GENOMIC DNA]</scope>
    <source>
        <strain evidence="1 2">CFAM-422</strain>
    </source>
</reference>
<sequence>MDSSNLNTSIPSEFDDEADDALLPLGEVWAYPCKLTSCPYNGRSWQLRSQFLLHLQEQDAHQAHAVTAVARRAIELEWRYSTDPNLPPRRAPHFRPRTDSEEQVWTYGIKDGAGNIINRTGTQRQMEQDLARLRNSESIGETTV</sequence>
<comment type="caution">
    <text evidence="1">The sequence shown here is derived from an EMBL/GenBank/DDBJ whole genome shotgun (WGS) entry which is preliminary data.</text>
</comment>
<dbReference type="AlphaFoldDB" id="A0A9P4XEH7"/>
<keyword evidence="2" id="KW-1185">Reference proteome</keyword>
<proteinExistence type="predicted"/>
<organism evidence="1 2">
    <name type="scientific">Trichoderma lentiforme</name>
    <dbReference type="NCBI Taxonomy" id="1567552"/>
    <lineage>
        <taxon>Eukaryota</taxon>
        <taxon>Fungi</taxon>
        <taxon>Dikarya</taxon>
        <taxon>Ascomycota</taxon>
        <taxon>Pezizomycotina</taxon>
        <taxon>Sordariomycetes</taxon>
        <taxon>Hypocreomycetidae</taxon>
        <taxon>Hypocreales</taxon>
        <taxon>Hypocreaceae</taxon>
        <taxon>Trichoderma</taxon>
    </lineage>
</organism>
<evidence type="ECO:0000313" key="1">
    <source>
        <dbReference type="EMBL" id="KAF3069167.1"/>
    </source>
</evidence>
<name>A0A9P4XEH7_9HYPO</name>
<dbReference type="Proteomes" id="UP000801864">
    <property type="component" value="Unassembled WGS sequence"/>
</dbReference>
<protein>
    <submittedName>
        <fullName evidence="1">Uncharacterized protein</fullName>
    </submittedName>
</protein>
<accession>A0A9P4XEH7</accession>
<gene>
    <name evidence="1" type="ORF">CFAM422_007282</name>
</gene>
<evidence type="ECO:0000313" key="2">
    <source>
        <dbReference type="Proteomes" id="UP000801864"/>
    </source>
</evidence>